<organism evidence="2 3">
    <name type="scientific">Roseivivax marinus</name>
    <dbReference type="NCBI Taxonomy" id="1379903"/>
    <lineage>
        <taxon>Bacteria</taxon>
        <taxon>Pseudomonadati</taxon>
        <taxon>Pseudomonadota</taxon>
        <taxon>Alphaproteobacteria</taxon>
        <taxon>Rhodobacterales</taxon>
        <taxon>Roseobacteraceae</taxon>
        <taxon>Roseivivax</taxon>
    </lineage>
</organism>
<accession>W4HK89</accession>
<dbReference type="STRING" id="1379903.ATO8_09853"/>
<proteinExistence type="predicted"/>
<evidence type="ECO:0000313" key="2">
    <source>
        <dbReference type="EMBL" id="ETW12838.1"/>
    </source>
</evidence>
<dbReference type="PATRIC" id="fig|1317118.6.peg.2030"/>
<dbReference type="Gene3D" id="3.30.450.20">
    <property type="entry name" value="PAS domain"/>
    <property type="match status" value="1"/>
</dbReference>
<dbReference type="SUPFAM" id="SSF55785">
    <property type="entry name" value="PYP-like sensor domain (PAS domain)"/>
    <property type="match status" value="2"/>
</dbReference>
<dbReference type="EMBL" id="AQQW01000005">
    <property type="protein sequence ID" value="ETW12838.1"/>
    <property type="molecule type" value="Genomic_DNA"/>
</dbReference>
<gene>
    <name evidence="2" type="ORF">ATO8_09853</name>
</gene>
<name>W4HK89_9RHOB</name>
<dbReference type="eggNOG" id="COG2205">
    <property type="taxonomic scope" value="Bacteria"/>
</dbReference>
<dbReference type="Proteomes" id="UP000019063">
    <property type="component" value="Unassembled WGS sequence"/>
</dbReference>
<dbReference type="InterPro" id="IPR000014">
    <property type="entry name" value="PAS"/>
</dbReference>
<dbReference type="InterPro" id="IPR035965">
    <property type="entry name" value="PAS-like_dom_sf"/>
</dbReference>
<dbReference type="AlphaFoldDB" id="W4HK89"/>
<keyword evidence="3" id="KW-1185">Reference proteome</keyword>
<evidence type="ECO:0000313" key="3">
    <source>
        <dbReference type="Proteomes" id="UP000019063"/>
    </source>
</evidence>
<evidence type="ECO:0000259" key="1">
    <source>
        <dbReference type="PROSITE" id="PS50112"/>
    </source>
</evidence>
<protein>
    <recommendedName>
        <fullName evidence="1">PAS domain-containing protein</fullName>
    </recommendedName>
</protein>
<dbReference type="PROSITE" id="PS50112">
    <property type="entry name" value="PAS"/>
    <property type="match status" value="1"/>
</dbReference>
<dbReference type="Pfam" id="PF12860">
    <property type="entry name" value="PAS_7"/>
    <property type="match status" value="1"/>
</dbReference>
<sequence length="483" mass="52584">MIFLWRSPGVPAIVRQAAPRGVPLFLFRDGRCVDASSSGHTILDALEAPLGADGAGATWSDVARILSRVFPDLPSDSPPTPGAVAAPGVDTGLRLEITEAGKGVHVAVFADAGDAAALLAGALAAEEVRILRAGIDTAPHPAWSEDDARRIVWANAAFRDLCRETGSDRPFEICPDSAAERQTTRAQIGPDGPHAPRWFEIISFRLEDGWAHHAISIDAVVRAEAAQRNFVQTLSLTFSFLPTGLAIFDRTQALVLFNPALCDLTGLTAEQLANRPDLMSFFDLLRERQIMPEPRDYASWRADLARLIAAARDEGYSDTWSLPSGLTYRVNGRPHPDGAVAFLIEDISDEVSLTRRFRRELELSQSVIDAFDDAVAVFTAGGLLAFCNAAYRRLWDTDPDTTVETTSVIEATRHWQTECAPSPIWGDLREFVRQNGERAGWDAQVGHRSGETLICRAEPIHGGATLVRFSNLAAGSDRLSRRA</sequence>
<reference evidence="2 3" key="1">
    <citation type="journal article" date="2014" name="Antonie Van Leeuwenhoek">
        <title>Roseivivax atlanticus sp. nov., isolated from surface seawater of the Atlantic Ocean.</title>
        <authorList>
            <person name="Li G."/>
            <person name="Lai Q."/>
            <person name="Liu X."/>
            <person name="Sun F."/>
            <person name="Shao Z."/>
        </authorList>
    </citation>
    <scope>NUCLEOTIDE SEQUENCE [LARGE SCALE GENOMIC DNA]</scope>
    <source>
        <strain evidence="2 3">22II-s10s</strain>
    </source>
</reference>
<feature type="domain" description="PAS" evidence="1">
    <location>
        <begin position="226"/>
        <end position="282"/>
    </location>
</feature>
<comment type="caution">
    <text evidence="2">The sequence shown here is derived from an EMBL/GenBank/DDBJ whole genome shotgun (WGS) entry which is preliminary data.</text>
</comment>